<protein>
    <submittedName>
        <fullName evidence="1">Uncharacterized protein</fullName>
    </submittedName>
</protein>
<reference evidence="1" key="1">
    <citation type="journal article" date="2012" name="Nature">
        <title>The oyster genome reveals stress adaptation and complexity of shell formation.</title>
        <authorList>
            <person name="Zhang G."/>
            <person name="Fang X."/>
            <person name="Guo X."/>
            <person name="Li L."/>
            <person name="Luo R."/>
            <person name="Xu F."/>
            <person name="Yang P."/>
            <person name="Zhang L."/>
            <person name="Wang X."/>
            <person name="Qi H."/>
            <person name="Xiong Z."/>
            <person name="Que H."/>
            <person name="Xie Y."/>
            <person name="Holland P.W."/>
            <person name="Paps J."/>
            <person name="Zhu Y."/>
            <person name="Wu F."/>
            <person name="Chen Y."/>
            <person name="Wang J."/>
            <person name="Peng C."/>
            <person name="Meng J."/>
            <person name="Yang L."/>
            <person name="Liu J."/>
            <person name="Wen B."/>
            <person name="Zhang N."/>
            <person name="Huang Z."/>
            <person name="Zhu Q."/>
            <person name="Feng Y."/>
            <person name="Mount A."/>
            <person name="Hedgecock D."/>
            <person name="Xu Z."/>
            <person name="Liu Y."/>
            <person name="Domazet-Loso T."/>
            <person name="Du Y."/>
            <person name="Sun X."/>
            <person name="Zhang S."/>
            <person name="Liu B."/>
            <person name="Cheng P."/>
            <person name="Jiang X."/>
            <person name="Li J."/>
            <person name="Fan D."/>
            <person name="Wang W."/>
            <person name="Fu W."/>
            <person name="Wang T."/>
            <person name="Wang B."/>
            <person name="Zhang J."/>
            <person name="Peng Z."/>
            <person name="Li Y."/>
            <person name="Li N."/>
            <person name="Wang J."/>
            <person name="Chen M."/>
            <person name="He Y."/>
            <person name="Tan F."/>
            <person name="Song X."/>
            <person name="Zheng Q."/>
            <person name="Huang R."/>
            <person name="Yang H."/>
            <person name="Du X."/>
            <person name="Chen L."/>
            <person name="Yang M."/>
            <person name="Gaffney P.M."/>
            <person name="Wang S."/>
            <person name="Luo L."/>
            <person name="She Z."/>
            <person name="Ming Y."/>
            <person name="Huang W."/>
            <person name="Zhang S."/>
            <person name="Huang B."/>
            <person name="Zhang Y."/>
            <person name="Qu T."/>
            <person name="Ni P."/>
            <person name="Miao G."/>
            <person name="Wang J."/>
            <person name="Wang Q."/>
            <person name="Steinberg C.E."/>
            <person name="Wang H."/>
            <person name="Li N."/>
            <person name="Qian L."/>
            <person name="Zhang G."/>
            <person name="Li Y."/>
            <person name="Yang H."/>
            <person name="Liu X."/>
            <person name="Wang J."/>
            <person name="Yin Y."/>
            <person name="Wang J."/>
        </authorList>
    </citation>
    <scope>NUCLEOTIDE SEQUENCE [LARGE SCALE GENOMIC DNA]</scope>
    <source>
        <strain evidence="1">05x7-T-G4-1.051#20</strain>
    </source>
</reference>
<accession>K1Q6C1</accession>
<sequence>MKWDDDKQCSEIKSPESEGKKTRSRAKMDFYKNKRIAKTLSTTVLYIIARKLLLSSELHTVEDSEIKGIHDTNNYGNVKHGFSLRKFIRGTRLNGH</sequence>
<dbReference type="InParanoid" id="K1Q6C1"/>
<evidence type="ECO:0000313" key="1">
    <source>
        <dbReference type="EMBL" id="EKC24430.1"/>
    </source>
</evidence>
<dbReference type="AlphaFoldDB" id="K1Q6C1"/>
<dbReference type="HOGENOM" id="CLU_2361749_0_0_1"/>
<dbReference type="EMBL" id="JH816177">
    <property type="protein sequence ID" value="EKC24430.1"/>
    <property type="molecule type" value="Genomic_DNA"/>
</dbReference>
<organism evidence="1">
    <name type="scientific">Magallana gigas</name>
    <name type="common">Pacific oyster</name>
    <name type="synonym">Crassostrea gigas</name>
    <dbReference type="NCBI Taxonomy" id="29159"/>
    <lineage>
        <taxon>Eukaryota</taxon>
        <taxon>Metazoa</taxon>
        <taxon>Spiralia</taxon>
        <taxon>Lophotrochozoa</taxon>
        <taxon>Mollusca</taxon>
        <taxon>Bivalvia</taxon>
        <taxon>Autobranchia</taxon>
        <taxon>Pteriomorphia</taxon>
        <taxon>Ostreida</taxon>
        <taxon>Ostreoidea</taxon>
        <taxon>Ostreidae</taxon>
        <taxon>Magallana</taxon>
    </lineage>
</organism>
<name>K1Q6C1_MAGGI</name>
<proteinExistence type="predicted"/>
<gene>
    <name evidence="1" type="ORF">CGI_10004350</name>
</gene>